<organism evidence="2 3">
    <name type="scientific">Ensete ventricosum</name>
    <name type="common">Abyssinian banana</name>
    <name type="synonym">Musa ensete</name>
    <dbReference type="NCBI Taxonomy" id="4639"/>
    <lineage>
        <taxon>Eukaryota</taxon>
        <taxon>Viridiplantae</taxon>
        <taxon>Streptophyta</taxon>
        <taxon>Embryophyta</taxon>
        <taxon>Tracheophyta</taxon>
        <taxon>Spermatophyta</taxon>
        <taxon>Magnoliopsida</taxon>
        <taxon>Liliopsida</taxon>
        <taxon>Zingiberales</taxon>
        <taxon>Musaceae</taxon>
        <taxon>Ensete</taxon>
    </lineage>
</organism>
<dbReference type="AlphaFoldDB" id="A0A426XME2"/>
<accession>A0A426XME2</accession>
<evidence type="ECO:0000313" key="3">
    <source>
        <dbReference type="Proteomes" id="UP000287651"/>
    </source>
</evidence>
<gene>
    <name evidence="2" type="ORF">B296_00055358</name>
</gene>
<protein>
    <submittedName>
        <fullName evidence="2">Uncharacterized protein</fullName>
    </submittedName>
</protein>
<proteinExistence type="predicted"/>
<dbReference type="EMBL" id="AMZH03019207">
    <property type="protein sequence ID" value="RRT40663.1"/>
    <property type="molecule type" value="Genomic_DNA"/>
</dbReference>
<name>A0A426XME2_ENSVE</name>
<evidence type="ECO:0000313" key="2">
    <source>
        <dbReference type="EMBL" id="RRT40663.1"/>
    </source>
</evidence>
<reference evidence="2 3" key="1">
    <citation type="journal article" date="2014" name="Agronomy (Basel)">
        <title>A Draft Genome Sequence for Ensete ventricosum, the Drought-Tolerant Tree Against Hunger.</title>
        <authorList>
            <person name="Harrison J."/>
            <person name="Moore K.A."/>
            <person name="Paszkiewicz K."/>
            <person name="Jones T."/>
            <person name="Grant M."/>
            <person name="Ambacheew D."/>
            <person name="Muzemil S."/>
            <person name="Studholme D.J."/>
        </authorList>
    </citation>
    <scope>NUCLEOTIDE SEQUENCE [LARGE SCALE GENOMIC DNA]</scope>
</reference>
<dbReference type="Proteomes" id="UP000287651">
    <property type="component" value="Unassembled WGS sequence"/>
</dbReference>
<feature type="compositionally biased region" description="Basic and acidic residues" evidence="1">
    <location>
        <begin position="35"/>
        <end position="45"/>
    </location>
</feature>
<evidence type="ECO:0000256" key="1">
    <source>
        <dbReference type="SAM" id="MobiDB-lite"/>
    </source>
</evidence>
<comment type="caution">
    <text evidence="2">The sequence shown here is derived from an EMBL/GenBank/DDBJ whole genome shotgun (WGS) entry which is preliminary data.</text>
</comment>
<sequence length="175" mass="19240">MQPEKTLNETPETRIRSDGVPFSDRSFPSEENGDEIGKRSIEGRKQQRGLTHTLQPAVKCTYSTGPIVRFSARPNPQLKSKRDGMRAVKCGVYMIESSVPLRIRIWVRIVRGTKQSFGGNGPSMIPGGPAGSVLGIHVFHCPVSGVHPSPLFVSCGGLVDLWAEIELLMSRTRWG</sequence>
<feature type="region of interest" description="Disordered" evidence="1">
    <location>
        <begin position="1"/>
        <end position="52"/>
    </location>
</feature>